<sequence>MLSVAASQDDIADVSTVENNSRTGALFGAALEEAQGPNQATVTSGRLTAISITHTTVGKGMLIIAKPGGRRRWSQNNRFRHTVFVCRVAPSAHHQKWKRSPQVERRTLILRLHRCHQGRGEATLVRNVSASHTIP</sequence>
<comment type="caution">
    <text evidence="1">The sequence shown here is derived from an EMBL/GenBank/DDBJ whole genome shotgun (WGS) entry which is preliminary data.</text>
</comment>
<evidence type="ECO:0000313" key="2">
    <source>
        <dbReference type="Proteomes" id="UP000024533"/>
    </source>
</evidence>
<dbReference type="Proteomes" id="UP000024533">
    <property type="component" value="Unassembled WGS sequence"/>
</dbReference>
<protein>
    <submittedName>
        <fullName evidence="1">Uncharacterized protein</fullName>
    </submittedName>
</protein>
<dbReference type="EMBL" id="AOKY01000131">
    <property type="protein sequence ID" value="KDB26452.1"/>
    <property type="molecule type" value="Genomic_DNA"/>
</dbReference>
<dbReference type="AlphaFoldDB" id="A0A059JG37"/>
<organism evidence="1 2">
    <name type="scientific">Trichophyton interdigitale (strain MR816)</name>
    <dbReference type="NCBI Taxonomy" id="1215338"/>
    <lineage>
        <taxon>Eukaryota</taxon>
        <taxon>Fungi</taxon>
        <taxon>Dikarya</taxon>
        <taxon>Ascomycota</taxon>
        <taxon>Pezizomycotina</taxon>
        <taxon>Eurotiomycetes</taxon>
        <taxon>Eurotiomycetidae</taxon>
        <taxon>Onygenales</taxon>
        <taxon>Arthrodermataceae</taxon>
        <taxon>Trichophyton</taxon>
    </lineage>
</organism>
<name>A0A059JG37_TRIIM</name>
<dbReference type="HOGENOM" id="CLU_1887228_0_0_1"/>
<reference evidence="1 2" key="1">
    <citation type="submission" date="2014-02" db="EMBL/GenBank/DDBJ databases">
        <title>The Genome Sequence of Trichophyton interdigitale MR816.</title>
        <authorList>
            <consortium name="The Broad Institute Genomics Platform"/>
            <person name="Cuomo C.A."/>
            <person name="White T.C."/>
            <person name="Graser Y."/>
            <person name="Martinez-Rossi N."/>
            <person name="Heitman J."/>
            <person name="Young S.K."/>
            <person name="Zeng Q."/>
            <person name="Gargeya S."/>
            <person name="Abouelleil A."/>
            <person name="Alvarado L."/>
            <person name="Chapman S.B."/>
            <person name="Gainer-Dewar J."/>
            <person name="Goldberg J."/>
            <person name="Griggs A."/>
            <person name="Gujja S."/>
            <person name="Hansen M."/>
            <person name="Howarth C."/>
            <person name="Imamovic A."/>
            <person name="Larimer J."/>
            <person name="Martinez D."/>
            <person name="Murphy C."/>
            <person name="Pearson M.D."/>
            <person name="Persinoti G."/>
            <person name="Poon T."/>
            <person name="Priest M."/>
            <person name="Roberts A.D."/>
            <person name="Saif S."/>
            <person name="Shea T.D."/>
            <person name="Sykes S.N."/>
            <person name="Wortman J."/>
            <person name="Nusbaum C."/>
            <person name="Birren B."/>
        </authorList>
    </citation>
    <scope>NUCLEOTIDE SEQUENCE [LARGE SCALE GENOMIC DNA]</scope>
    <source>
        <strain evidence="1 2">MR816</strain>
    </source>
</reference>
<accession>A0A059JG37</accession>
<keyword evidence="2" id="KW-1185">Reference proteome</keyword>
<proteinExistence type="predicted"/>
<evidence type="ECO:0000313" key="1">
    <source>
        <dbReference type="EMBL" id="KDB26452.1"/>
    </source>
</evidence>
<gene>
    <name evidence="1" type="ORF">H109_01720</name>
</gene>